<dbReference type="GO" id="GO:0051539">
    <property type="term" value="F:4 iron, 4 sulfur cluster binding"/>
    <property type="evidence" value="ECO:0007669"/>
    <property type="project" value="UniProtKB-KW"/>
</dbReference>
<dbReference type="GO" id="GO:0046872">
    <property type="term" value="F:metal ion binding"/>
    <property type="evidence" value="ECO:0007669"/>
    <property type="project" value="UniProtKB-KW"/>
</dbReference>
<dbReference type="RefSeq" id="WP_031574066.1">
    <property type="nucleotide sequence ID" value="NZ_FNDZ01000001.1"/>
</dbReference>
<dbReference type="PANTHER" id="PTHR30389">
    <property type="entry name" value="FUMARATE HYDRATASE-RELATED"/>
    <property type="match status" value="1"/>
</dbReference>
<evidence type="ECO:0000256" key="6">
    <source>
        <dbReference type="ARBA" id="ARBA00023239"/>
    </source>
</evidence>
<keyword evidence="4" id="KW-0408">Iron</keyword>
<sequence>MLRTINTEDLIPIIANLCKDACYHLNDNVMNALENAYEKEESPYGKETLLLLLDNAKLASKEEMPVCHDTGMAVVMMEIGEQISWTGKPLEEAVNDGVRKGYTEGYLRKSVYLDPLNRVNSNDNTPCVLHTDIVPGDKVKITVMPKGGGSENMGTFKNLVPADGYEGVKKFILESVFNAGGKACPPIVVGVGIGGTMDKTTLIAKQALLRPIGVHNKNPFYENLEKELLDEINKSGIGPLGMGGRMTALDVHIEYYPCHITSLPVAVNLQCHSVRQASAEL</sequence>
<evidence type="ECO:0000256" key="2">
    <source>
        <dbReference type="ARBA" id="ARBA00022485"/>
    </source>
</evidence>
<name>A0A1G8HRI2_9CLOT</name>
<evidence type="ECO:0000256" key="1">
    <source>
        <dbReference type="ARBA" id="ARBA00008876"/>
    </source>
</evidence>
<dbReference type="EMBL" id="FNDZ01000001">
    <property type="protein sequence ID" value="SDI09255.1"/>
    <property type="molecule type" value="Genomic_DNA"/>
</dbReference>
<evidence type="ECO:0000256" key="3">
    <source>
        <dbReference type="ARBA" id="ARBA00022723"/>
    </source>
</evidence>
<feature type="domain" description="Fe-S hydro-lyase tartrate dehydratase alpha-type catalytic" evidence="7">
    <location>
        <begin position="14"/>
        <end position="279"/>
    </location>
</feature>
<keyword evidence="2" id="KW-0004">4Fe-4S</keyword>
<gene>
    <name evidence="8" type="ORF">SAMN05421804_101667</name>
</gene>
<dbReference type="Proteomes" id="UP000183255">
    <property type="component" value="Unassembled WGS sequence"/>
</dbReference>
<dbReference type="InterPro" id="IPR051208">
    <property type="entry name" value="Class-I_Fumarase/Tartrate_DH"/>
</dbReference>
<dbReference type="GO" id="GO:0016829">
    <property type="term" value="F:lyase activity"/>
    <property type="evidence" value="ECO:0007669"/>
    <property type="project" value="UniProtKB-KW"/>
</dbReference>
<dbReference type="NCBIfam" id="NF004885">
    <property type="entry name" value="PRK06246.1"/>
    <property type="match status" value="1"/>
</dbReference>
<organism evidence="8 9">
    <name type="scientific">Proteiniclasticum ruminis</name>
    <dbReference type="NCBI Taxonomy" id="398199"/>
    <lineage>
        <taxon>Bacteria</taxon>
        <taxon>Bacillati</taxon>
        <taxon>Bacillota</taxon>
        <taxon>Clostridia</taxon>
        <taxon>Eubacteriales</taxon>
        <taxon>Clostridiaceae</taxon>
        <taxon>Proteiniclasticum</taxon>
    </lineage>
</organism>
<reference evidence="8 9" key="1">
    <citation type="submission" date="2016-10" db="EMBL/GenBank/DDBJ databases">
        <authorList>
            <person name="de Groot N.N."/>
        </authorList>
    </citation>
    <scope>NUCLEOTIDE SEQUENCE [LARGE SCALE GENOMIC DNA]</scope>
    <source>
        <strain evidence="8 9">CGMCC 1.5058</strain>
    </source>
</reference>
<evidence type="ECO:0000313" key="9">
    <source>
        <dbReference type="Proteomes" id="UP000183255"/>
    </source>
</evidence>
<evidence type="ECO:0000256" key="4">
    <source>
        <dbReference type="ARBA" id="ARBA00023004"/>
    </source>
</evidence>
<evidence type="ECO:0000313" key="8">
    <source>
        <dbReference type="EMBL" id="SDI09255.1"/>
    </source>
</evidence>
<dbReference type="AlphaFoldDB" id="A0A1G8HRI2"/>
<comment type="similarity">
    <text evidence="1">Belongs to the class-I fumarase family.</text>
</comment>
<keyword evidence="5" id="KW-0411">Iron-sulfur</keyword>
<protein>
    <submittedName>
        <fullName evidence="8">Fumarate hydratase subunit alpha</fullName>
    </submittedName>
</protein>
<keyword evidence="6" id="KW-0456">Lyase</keyword>
<evidence type="ECO:0000256" key="5">
    <source>
        <dbReference type="ARBA" id="ARBA00023014"/>
    </source>
</evidence>
<dbReference type="PANTHER" id="PTHR30389:SF17">
    <property type="entry name" value="L(+)-TARTRATE DEHYDRATASE SUBUNIT ALPHA-RELATED"/>
    <property type="match status" value="1"/>
</dbReference>
<dbReference type="Pfam" id="PF05681">
    <property type="entry name" value="Fumerase"/>
    <property type="match status" value="1"/>
</dbReference>
<dbReference type="InterPro" id="IPR004646">
    <property type="entry name" value="Fe-S_hydro-lyase_TtdA-typ_cat"/>
</dbReference>
<proteinExistence type="inferred from homology"/>
<evidence type="ECO:0000259" key="7">
    <source>
        <dbReference type="Pfam" id="PF05681"/>
    </source>
</evidence>
<keyword evidence="3" id="KW-0479">Metal-binding</keyword>
<dbReference type="NCBIfam" id="TIGR00722">
    <property type="entry name" value="ttdA_fumA_fumB"/>
    <property type="match status" value="1"/>
</dbReference>
<accession>A0A1G8HRI2</accession>